<accession>A0A6C0BQE6</accession>
<evidence type="ECO:0000313" key="2">
    <source>
        <dbReference type="EMBL" id="QHS94665.1"/>
    </source>
</evidence>
<reference evidence="2" key="1">
    <citation type="journal article" date="2020" name="Nature">
        <title>Giant virus diversity and host interactions through global metagenomics.</title>
        <authorList>
            <person name="Schulz F."/>
            <person name="Roux S."/>
            <person name="Paez-Espino D."/>
            <person name="Jungbluth S."/>
            <person name="Walsh D.A."/>
            <person name="Denef V.J."/>
            <person name="McMahon K.D."/>
            <person name="Konstantinidis K.T."/>
            <person name="Eloe-Fadrosh E.A."/>
            <person name="Kyrpides N.C."/>
            <person name="Woyke T."/>
        </authorList>
    </citation>
    <scope>NUCLEOTIDE SEQUENCE</scope>
    <source>
        <strain evidence="2">GVMAG-M-3300018416-45</strain>
    </source>
</reference>
<dbReference type="GO" id="GO:0006221">
    <property type="term" value="P:pyrimidine nucleotide biosynthetic process"/>
    <property type="evidence" value="ECO:0007669"/>
    <property type="project" value="UniProtKB-KW"/>
</dbReference>
<protein>
    <recommendedName>
        <fullName evidence="3">DNA-directed RNA polymerase M/15kDa subunit domain-containing protein</fullName>
    </recommendedName>
</protein>
<dbReference type="SUPFAM" id="SSF57825">
    <property type="entry name" value="Aspartate carbamoyltransferase, Regulatory-chain, C-terminal domain"/>
    <property type="match status" value="1"/>
</dbReference>
<sequence>MKFCKKCDNMYYMKLSPDETAKIVLYCRKCGDEDDNATGDACIISTKIGNIDESMLHVNKYTKYDPTLPHTDTIHCPNDDCLSNKGTTPRDVLYLRYDDINLKYVYICSICDSVWNMKKS</sequence>
<evidence type="ECO:0008006" key="3">
    <source>
        <dbReference type="Google" id="ProtNLM"/>
    </source>
</evidence>
<dbReference type="InterPro" id="IPR036792">
    <property type="entry name" value="Asp_carbatrfase_reg_C_sf"/>
</dbReference>
<proteinExistence type="predicted"/>
<evidence type="ECO:0000256" key="1">
    <source>
        <dbReference type="ARBA" id="ARBA00022975"/>
    </source>
</evidence>
<dbReference type="Gene3D" id="2.20.25.10">
    <property type="match status" value="2"/>
</dbReference>
<dbReference type="AlphaFoldDB" id="A0A6C0BQE6"/>
<organism evidence="2">
    <name type="scientific">viral metagenome</name>
    <dbReference type="NCBI Taxonomy" id="1070528"/>
    <lineage>
        <taxon>unclassified sequences</taxon>
        <taxon>metagenomes</taxon>
        <taxon>organismal metagenomes</taxon>
    </lineage>
</organism>
<name>A0A6C0BQE6_9ZZZZ</name>
<dbReference type="EMBL" id="MN739228">
    <property type="protein sequence ID" value="QHS94665.1"/>
    <property type="molecule type" value="Genomic_DNA"/>
</dbReference>
<keyword evidence="1" id="KW-0665">Pyrimidine biosynthesis</keyword>